<sequence length="174" mass="19786">MSEETAAEERIATALIELLRKDSLDRISITDITTVAGVSRVSYYRHFSSKEDILLKHTCYVLDSLIEEIRAGGLRSGASFWQRFTKVLGESELVISMERAGLLDEFFSLFDERMRIIFSIVMGLDMDDKINLVMLKFISGGLIRLLRSSVVDDKEINENDITSFLRLLGEKVLL</sequence>
<evidence type="ECO:0000256" key="2">
    <source>
        <dbReference type="PROSITE-ProRule" id="PRU00335"/>
    </source>
</evidence>
<dbReference type="InterPro" id="IPR050624">
    <property type="entry name" value="HTH-type_Tx_Regulator"/>
</dbReference>
<organism evidence="4 5">
    <name type="scientific">Candidatus Ornithospirochaeta stercoripullorum</name>
    <dbReference type="NCBI Taxonomy" id="2840899"/>
    <lineage>
        <taxon>Bacteria</taxon>
        <taxon>Pseudomonadati</taxon>
        <taxon>Spirochaetota</taxon>
        <taxon>Spirochaetia</taxon>
        <taxon>Spirochaetales</taxon>
        <taxon>Spirochaetaceae</taxon>
        <taxon>Spirochaetaceae incertae sedis</taxon>
        <taxon>Candidatus Ornithospirochaeta</taxon>
    </lineage>
</organism>
<feature type="DNA-binding region" description="H-T-H motif" evidence="2">
    <location>
        <begin position="28"/>
        <end position="47"/>
    </location>
</feature>
<dbReference type="EMBL" id="JADIMT010000031">
    <property type="protein sequence ID" value="MBO8435729.1"/>
    <property type="molecule type" value="Genomic_DNA"/>
</dbReference>
<evidence type="ECO:0000259" key="3">
    <source>
        <dbReference type="PROSITE" id="PS50977"/>
    </source>
</evidence>
<evidence type="ECO:0000313" key="4">
    <source>
        <dbReference type="EMBL" id="MBO8435729.1"/>
    </source>
</evidence>
<dbReference type="PROSITE" id="PS50977">
    <property type="entry name" value="HTH_TETR_2"/>
    <property type="match status" value="1"/>
</dbReference>
<comment type="caution">
    <text evidence="4">The sequence shown here is derived from an EMBL/GenBank/DDBJ whole genome shotgun (WGS) entry which is preliminary data.</text>
</comment>
<dbReference type="Gene3D" id="1.10.357.10">
    <property type="entry name" value="Tetracycline Repressor, domain 2"/>
    <property type="match status" value="1"/>
</dbReference>
<keyword evidence="1 2" id="KW-0238">DNA-binding</keyword>
<reference evidence="4" key="1">
    <citation type="submission" date="2020-10" db="EMBL/GenBank/DDBJ databases">
        <authorList>
            <person name="Gilroy R."/>
        </authorList>
    </citation>
    <scope>NUCLEOTIDE SEQUENCE</scope>
    <source>
        <strain evidence="4">7293</strain>
    </source>
</reference>
<name>A0A9D9DXC5_9SPIO</name>
<reference evidence="4" key="2">
    <citation type="journal article" date="2021" name="PeerJ">
        <title>Extensive microbial diversity within the chicken gut microbiome revealed by metagenomics and culture.</title>
        <authorList>
            <person name="Gilroy R."/>
            <person name="Ravi A."/>
            <person name="Getino M."/>
            <person name="Pursley I."/>
            <person name="Horton D.L."/>
            <person name="Alikhan N.F."/>
            <person name="Baker D."/>
            <person name="Gharbi K."/>
            <person name="Hall N."/>
            <person name="Watson M."/>
            <person name="Adriaenssens E.M."/>
            <person name="Foster-Nyarko E."/>
            <person name="Jarju S."/>
            <person name="Secka A."/>
            <person name="Antonio M."/>
            <person name="Oren A."/>
            <person name="Chaudhuri R.R."/>
            <person name="La Ragione R."/>
            <person name="Hildebrand F."/>
            <person name="Pallen M.J."/>
        </authorList>
    </citation>
    <scope>NUCLEOTIDE SEQUENCE</scope>
    <source>
        <strain evidence="4">7293</strain>
    </source>
</reference>
<dbReference type="AlphaFoldDB" id="A0A9D9DXC5"/>
<evidence type="ECO:0000256" key="1">
    <source>
        <dbReference type="ARBA" id="ARBA00023125"/>
    </source>
</evidence>
<dbReference type="InterPro" id="IPR009057">
    <property type="entry name" value="Homeodomain-like_sf"/>
</dbReference>
<dbReference type="Proteomes" id="UP000823615">
    <property type="component" value="Unassembled WGS sequence"/>
</dbReference>
<gene>
    <name evidence="4" type="ORF">IAA97_01955</name>
</gene>
<proteinExistence type="predicted"/>
<accession>A0A9D9DXC5</accession>
<dbReference type="Pfam" id="PF00440">
    <property type="entry name" value="TetR_N"/>
    <property type="match status" value="1"/>
</dbReference>
<dbReference type="PANTHER" id="PTHR43479">
    <property type="entry name" value="ACREF/ENVCD OPERON REPRESSOR-RELATED"/>
    <property type="match status" value="1"/>
</dbReference>
<dbReference type="PANTHER" id="PTHR43479:SF11">
    <property type="entry name" value="ACREF_ENVCD OPERON REPRESSOR-RELATED"/>
    <property type="match status" value="1"/>
</dbReference>
<dbReference type="InterPro" id="IPR001647">
    <property type="entry name" value="HTH_TetR"/>
</dbReference>
<protein>
    <submittedName>
        <fullName evidence="4">TetR/AcrR family transcriptional regulator</fullName>
    </submittedName>
</protein>
<dbReference type="SUPFAM" id="SSF46689">
    <property type="entry name" value="Homeodomain-like"/>
    <property type="match status" value="1"/>
</dbReference>
<dbReference type="GO" id="GO:0003677">
    <property type="term" value="F:DNA binding"/>
    <property type="evidence" value="ECO:0007669"/>
    <property type="project" value="UniProtKB-UniRule"/>
</dbReference>
<evidence type="ECO:0000313" key="5">
    <source>
        <dbReference type="Proteomes" id="UP000823615"/>
    </source>
</evidence>
<feature type="domain" description="HTH tetR-type" evidence="3">
    <location>
        <begin position="5"/>
        <end position="65"/>
    </location>
</feature>